<proteinExistence type="predicted"/>
<comment type="caution">
    <text evidence="2">The sequence shown here is derived from an EMBL/GenBank/DDBJ whole genome shotgun (WGS) entry which is preliminary data.</text>
</comment>
<keyword evidence="3" id="KW-1185">Reference proteome</keyword>
<feature type="region of interest" description="Disordered" evidence="1">
    <location>
        <begin position="1"/>
        <end position="90"/>
    </location>
</feature>
<dbReference type="Proteomes" id="UP001151760">
    <property type="component" value="Unassembled WGS sequence"/>
</dbReference>
<feature type="compositionally biased region" description="Basic and acidic residues" evidence="1">
    <location>
        <begin position="59"/>
        <end position="73"/>
    </location>
</feature>
<name>A0ABQ5ITG7_9ASTR</name>
<dbReference type="EMBL" id="BQNB010021165">
    <property type="protein sequence ID" value="GJU03552.1"/>
    <property type="molecule type" value="Genomic_DNA"/>
</dbReference>
<reference evidence="2" key="1">
    <citation type="journal article" date="2022" name="Int. J. Mol. Sci.">
        <title>Draft Genome of Tanacetum Coccineum: Genomic Comparison of Closely Related Tanacetum-Family Plants.</title>
        <authorList>
            <person name="Yamashiro T."/>
            <person name="Shiraishi A."/>
            <person name="Nakayama K."/>
            <person name="Satake H."/>
        </authorList>
    </citation>
    <scope>NUCLEOTIDE SEQUENCE</scope>
</reference>
<evidence type="ECO:0000313" key="3">
    <source>
        <dbReference type="Proteomes" id="UP001151760"/>
    </source>
</evidence>
<evidence type="ECO:0000313" key="2">
    <source>
        <dbReference type="EMBL" id="GJU03552.1"/>
    </source>
</evidence>
<protein>
    <submittedName>
        <fullName evidence="2">Uncharacterized protein</fullName>
    </submittedName>
</protein>
<feature type="compositionally biased region" description="Polar residues" evidence="1">
    <location>
        <begin position="26"/>
        <end position="58"/>
    </location>
</feature>
<evidence type="ECO:0000256" key="1">
    <source>
        <dbReference type="SAM" id="MobiDB-lite"/>
    </source>
</evidence>
<accession>A0ABQ5ITG7</accession>
<gene>
    <name evidence="2" type="ORF">Tco_1113890</name>
</gene>
<organism evidence="2 3">
    <name type="scientific">Tanacetum coccineum</name>
    <dbReference type="NCBI Taxonomy" id="301880"/>
    <lineage>
        <taxon>Eukaryota</taxon>
        <taxon>Viridiplantae</taxon>
        <taxon>Streptophyta</taxon>
        <taxon>Embryophyta</taxon>
        <taxon>Tracheophyta</taxon>
        <taxon>Spermatophyta</taxon>
        <taxon>Magnoliopsida</taxon>
        <taxon>eudicotyledons</taxon>
        <taxon>Gunneridae</taxon>
        <taxon>Pentapetalae</taxon>
        <taxon>asterids</taxon>
        <taxon>campanulids</taxon>
        <taxon>Asterales</taxon>
        <taxon>Asteraceae</taxon>
        <taxon>Asteroideae</taxon>
        <taxon>Anthemideae</taxon>
        <taxon>Anthemidinae</taxon>
        <taxon>Tanacetum</taxon>
    </lineage>
</organism>
<sequence length="125" mass="13926">MKSRLQSTEGFEERKRNVNDKVAIARTSSAYKSNSQKIGNPSNQTSQTQALDSDNMNQPDHKVLQQDVPTHEGEDQEVNPSQTRANDKADIRPQALLLTVLIQDQAKMDGDTSSVESIHHPMLTL</sequence>
<reference evidence="2" key="2">
    <citation type="submission" date="2022-01" db="EMBL/GenBank/DDBJ databases">
        <authorList>
            <person name="Yamashiro T."/>
            <person name="Shiraishi A."/>
            <person name="Satake H."/>
            <person name="Nakayama K."/>
        </authorList>
    </citation>
    <scope>NUCLEOTIDE SEQUENCE</scope>
</reference>